<gene>
    <name evidence="2" type="ORF">HCJ94_26250</name>
</gene>
<accession>A0ABX0ZDS5</accession>
<comment type="caution">
    <text evidence="2">The sequence shown here is derived from an EMBL/GenBank/DDBJ whole genome shotgun (WGS) entry which is preliminary data.</text>
</comment>
<organism evidence="2 3">
    <name type="scientific">Micromonospora thermarum</name>
    <dbReference type="NCBI Taxonomy" id="2720024"/>
    <lineage>
        <taxon>Bacteria</taxon>
        <taxon>Bacillati</taxon>
        <taxon>Actinomycetota</taxon>
        <taxon>Actinomycetes</taxon>
        <taxon>Micromonosporales</taxon>
        <taxon>Micromonosporaceae</taxon>
        <taxon>Micromonospora</taxon>
    </lineage>
</organism>
<reference evidence="2 3" key="1">
    <citation type="submission" date="2020-03" db="EMBL/GenBank/DDBJ databases">
        <title>WGS of actinomycetes isolated from Thailand.</title>
        <authorList>
            <person name="Thawai C."/>
        </authorList>
    </citation>
    <scope>NUCLEOTIDE SEQUENCE [LARGE SCALE GENOMIC DNA]</scope>
    <source>
        <strain evidence="2 3">HSS6-12</strain>
    </source>
</reference>
<feature type="compositionally biased region" description="Basic and acidic residues" evidence="1">
    <location>
        <begin position="1"/>
        <end position="19"/>
    </location>
</feature>
<name>A0ABX0ZDS5_9ACTN</name>
<sequence length="61" mass="6943">MRRGSPQEKKALSYARDCRYNYGESNKGSRRSIRRNSGSRTGPTGTTTIWRSPPLPVHLIH</sequence>
<dbReference type="RefSeq" id="WP_168003722.1">
    <property type="nucleotide sequence ID" value="NZ_JAATEO010000041.1"/>
</dbReference>
<dbReference type="Proteomes" id="UP000783871">
    <property type="component" value="Unassembled WGS sequence"/>
</dbReference>
<evidence type="ECO:0000313" key="3">
    <source>
        <dbReference type="Proteomes" id="UP000783871"/>
    </source>
</evidence>
<feature type="region of interest" description="Disordered" evidence="1">
    <location>
        <begin position="1"/>
        <end position="61"/>
    </location>
</feature>
<evidence type="ECO:0000313" key="2">
    <source>
        <dbReference type="EMBL" id="NJP35377.1"/>
    </source>
</evidence>
<feature type="compositionally biased region" description="Low complexity" evidence="1">
    <location>
        <begin position="35"/>
        <end position="52"/>
    </location>
</feature>
<keyword evidence="3" id="KW-1185">Reference proteome</keyword>
<protein>
    <submittedName>
        <fullName evidence="2">Uncharacterized protein</fullName>
    </submittedName>
</protein>
<evidence type="ECO:0000256" key="1">
    <source>
        <dbReference type="SAM" id="MobiDB-lite"/>
    </source>
</evidence>
<dbReference type="EMBL" id="JAATEO010000041">
    <property type="protein sequence ID" value="NJP35377.1"/>
    <property type="molecule type" value="Genomic_DNA"/>
</dbReference>
<proteinExistence type="predicted"/>